<keyword evidence="4" id="KW-1185">Reference proteome</keyword>
<dbReference type="Proteomes" id="UP000821853">
    <property type="component" value="Chromosome 1"/>
</dbReference>
<dbReference type="Gene3D" id="3.20.20.80">
    <property type="entry name" value="Glycosidases"/>
    <property type="match status" value="1"/>
</dbReference>
<dbReference type="SUPFAM" id="SSF51445">
    <property type="entry name" value="(Trans)glycosidases"/>
    <property type="match status" value="1"/>
</dbReference>
<keyword evidence="2" id="KW-1133">Transmembrane helix</keyword>
<protein>
    <recommendedName>
        <fullName evidence="5">Chitinase</fullName>
    </recommendedName>
</protein>
<sequence>MRIGHLPSFDERIRFLPAVQKQLRAKKRHGDEWDERNERGSSVTEGTATGGRAAQDHDERRTAVLVVCGLVILLLLLLILLGLGLLVEGSAEESAGTSDNVKQVYIPALRPATEPKTTPAVIATSPPATTRKTTTTTMTTTTTEDTWYFQQDYSQDVYKDQFIYLCIFWSEKQGFVSHGRTYGIGYFPYPFCEAAMYCCYNLTSKMELQPGRPDVDLPPRDAVRRMAAFKNEHKKLSVWLVVTGSDSVFTQLLQNATKQSAFRSKALDWMKTNSYDGIRVWWPQAPASLNGSLATFFNATIAEFGLHNRSFGYLIPNGDRYHHPYNTSKLAEAKAEHSLVLHATYPRNLTFLEAHSQGRKTEAAPYSIAEMRAYYLINPPLRGFSKWT</sequence>
<evidence type="ECO:0008006" key="5">
    <source>
        <dbReference type="Google" id="ProtNLM"/>
    </source>
</evidence>
<evidence type="ECO:0000313" key="4">
    <source>
        <dbReference type="Proteomes" id="UP000821853"/>
    </source>
</evidence>
<keyword evidence="2" id="KW-0472">Membrane</keyword>
<feature type="transmembrane region" description="Helical" evidence="2">
    <location>
        <begin position="62"/>
        <end position="87"/>
    </location>
</feature>
<feature type="region of interest" description="Disordered" evidence="1">
    <location>
        <begin position="26"/>
        <end position="56"/>
    </location>
</feature>
<reference evidence="3 4" key="1">
    <citation type="journal article" date="2020" name="Cell">
        <title>Large-Scale Comparative Analyses of Tick Genomes Elucidate Their Genetic Diversity and Vector Capacities.</title>
        <authorList>
            <consortium name="Tick Genome and Microbiome Consortium (TIGMIC)"/>
            <person name="Jia N."/>
            <person name="Wang J."/>
            <person name="Shi W."/>
            <person name="Du L."/>
            <person name="Sun Y."/>
            <person name="Zhan W."/>
            <person name="Jiang J.F."/>
            <person name="Wang Q."/>
            <person name="Zhang B."/>
            <person name="Ji P."/>
            <person name="Bell-Sakyi L."/>
            <person name="Cui X.M."/>
            <person name="Yuan T.T."/>
            <person name="Jiang B.G."/>
            <person name="Yang W.F."/>
            <person name="Lam T.T."/>
            <person name="Chang Q.C."/>
            <person name="Ding S.J."/>
            <person name="Wang X.J."/>
            <person name="Zhu J.G."/>
            <person name="Ruan X.D."/>
            <person name="Zhao L."/>
            <person name="Wei J.T."/>
            <person name="Ye R.Z."/>
            <person name="Que T.C."/>
            <person name="Du C.H."/>
            <person name="Zhou Y.H."/>
            <person name="Cheng J.X."/>
            <person name="Dai P.F."/>
            <person name="Guo W.B."/>
            <person name="Han X.H."/>
            <person name="Huang E.J."/>
            <person name="Li L.F."/>
            <person name="Wei W."/>
            <person name="Gao Y.C."/>
            <person name="Liu J.Z."/>
            <person name="Shao H.Z."/>
            <person name="Wang X."/>
            <person name="Wang C.C."/>
            <person name="Yang T.C."/>
            <person name="Huo Q.B."/>
            <person name="Li W."/>
            <person name="Chen H.Y."/>
            <person name="Chen S.E."/>
            <person name="Zhou L.G."/>
            <person name="Ni X.B."/>
            <person name="Tian J.H."/>
            <person name="Sheng Y."/>
            <person name="Liu T."/>
            <person name="Pan Y.S."/>
            <person name="Xia L.Y."/>
            <person name="Li J."/>
            <person name="Zhao F."/>
            <person name="Cao W.C."/>
        </authorList>
    </citation>
    <scope>NUCLEOTIDE SEQUENCE [LARGE SCALE GENOMIC DNA]</scope>
    <source>
        <strain evidence="3">HaeL-2018</strain>
    </source>
</reference>
<feature type="region of interest" description="Disordered" evidence="1">
    <location>
        <begin position="118"/>
        <end position="137"/>
    </location>
</feature>
<proteinExistence type="predicted"/>
<dbReference type="VEuPathDB" id="VectorBase:HLOH_044231"/>
<evidence type="ECO:0000256" key="1">
    <source>
        <dbReference type="SAM" id="MobiDB-lite"/>
    </source>
</evidence>
<evidence type="ECO:0000256" key="2">
    <source>
        <dbReference type="SAM" id="Phobius"/>
    </source>
</evidence>
<organism evidence="3 4">
    <name type="scientific">Haemaphysalis longicornis</name>
    <name type="common">Bush tick</name>
    <dbReference type="NCBI Taxonomy" id="44386"/>
    <lineage>
        <taxon>Eukaryota</taxon>
        <taxon>Metazoa</taxon>
        <taxon>Ecdysozoa</taxon>
        <taxon>Arthropoda</taxon>
        <taxon>Chelicerata</taxon>
        <taxon>Arachnida</taxon>
        <taxon>Acari</taxon>
        <taxon>Parasitiformes</taxon>
        <taxon>Ixodida</taxon>
        <taxon>Ixodoidea</taxon>
        <taxon>Ixodidae</taxon>
        <taxon>Haemaphysalinae</taxon>
        <taxon>Haemaphysalis</taxon>
    </lineage>
</organism>
<name>A0A9J6F9I8_HAELO</name>
<keyword evidence="2" id="KW-0812">Transmembrane</keyword>
<comment type="caution">
    <text evidence="3">The sequence shown here is derived from an EMBL/GenBank/DDBJ whole genome shotgun (WGS) entry which is preliminary data.</text>
</comment>
<evidence type="ECO:0000313" key="3">
    <source>
        <dbReference type="EMBL" id="KAH9359650.1"/>
    </source>
</evidence>
<dbReference type="InterPro" id="IPR017853">
    <property type="entry name" value="GH"/>
</dbReference>
<dbReference type="AlphaFoldDB" id="A0A9J6F9I8"/>
<gene>
    <name evidence="3" type="ORF">HPB48_007936</name>
</gene>
<dbReference type="EMBL" id="JABSTR010000001">
    <property type="protein sequence ID" value="KAH9359650.1"/>
    <property type="molecule type" value="Genomic_DNA"/>
</dbReference>
<accession>A0A9J6F9I8</accession>